<proteinExistence type="inferred from homology"/>
<accession>A0A1A3HDB8</accession>
<sequence>MPSKSSKSSKNASYDLKAADRKRDWVVKGGLTALVIIFAVVLVAYIVMNGKPKADPHKVQAVQIAASNVVTNPGTKDPKVTLTIYEDFLCPVCGVFEKTYGPTIAKLIDNGDIAVDYNIVSIIGRGDPKSYSTRAGAMAYCVADEDKAAFRRFHEALYKNQPEETAASFPDNAKLLEYARQSGVAVGPNDPLSKCVENGVYTEMVNNMARNAEIQGTPTIKINGTETSLVPNGDPNSLIEKIKAVAPDLPNLPAAPAAPAAPAPGAPAPQPAPAPHQ</sequence>
<gene>
    <name evidence="9" type="ORF">A5630_01120</name>
</gene>
<keyword evidence="3" id="KW-0560">Oxidoreductase</keyword>
<dbReference type="Proteomes" id="UP000093898">
    <property type="component" value="Unassembled WGS sequence"/>
</dbReference>
<dbReference type="GO" id="GO:0016491">
    <property type="term" value="F:oxidoreductase activity"/>
    <property type="evidence" value="ECO:0007669"/>
    <property type="project" value="UniProtKB-KW"/>
</dbReference>
<keyword evidence="7" id="KW-0812">Transmembrane</keyword>
<dbReference type="PANTHER" id="PTHR13887">
    <property type="entry name" value="GLUTATHIONE S-TRANSFERASE KAPPA"/>
    <property type="match status" value="1"/>
</dbReference>
<evidence type="ECO:0000256" key="2">
    <source>
        <dbReference type="ARBA" id="ARBA00022729"/>
    </source>
</evidence>
<evidence type="ECO:0000313" key="9">
    <source>
        <dbReference type="EMBL" id="OBJ45596.1"/>
    </source>
</evidence>
<evidence type="ECO:0000256" key="3">
    <source>
        <dbReference type="ARBA" id="ARBA00023002"/>
    </source>
</evidence>
<keyword evidence="4" id="KW-1015">Disulfide bond</keyword>
<dbReference type="OrthoDB" id="117402at2"/>
<evidence type="ECO:0000256" key="1">
    <source>
        <dbReference type="ARBA" id="ARBA00005791"/>
    </source>
</evidence>
<keyword evidence="2" id="KW-0732">Signal</keyword>
<organism evidence="9 10">
    <name type="scientific">Mycolicibacterium mucogenicum</name>
    <name type="common">Mycobacterium mucogenicum</name>
    <dbReference type="NCBI Taxonomy" id="56689"/>
    <lineage>
        <taxon>Bacteria</taxon>
        <taxon>Bacillati</taxon>
        <taxon>Actinomycetota</taxon>
        <taxon>Actinomycetes</taxon>
        <taxon>Mycobacteriales</taxon>
        <taxon>Mycobacteriaceae</taxon>
        <taxon>Mycolicibacterium</taxon>
    </lineage>
</organism>
<dbReference type="SUPFAM" id="SSF52833">
    <property type="entry name" value="Thioredoxin-like"/>
    <property type="match status" value="1"/>
</dbReference>
<name>A0A1A3HDB8_MYCMU</name>
<feature type="compositionally biased region" description="Low complexity" evidence="6">
    <location>
        <begin position="249"/>
        <end position="258"/>
    </location>
</feature>
<dbReference type="InterPro" id="IPR012336">
    <property type="entry name" value="Thioredoxin-like_fold"/>
</dbReference>
<dbReference type="EMBL" id="LZLC01000035">
    <property type="protein sequence ID" value="OBJ45596.1"/>
    <property type="molecule type" value="Genomic_DNA"/>
</dbReference>
<keyword evidence="5" id="KW-0676">Redox-active center</keyword>
<dbReference type="Pfam" id="PF13462">
    <property type="entry name" value="Thioredoxin_4"/>
    <property type="match status" value="1"/>
</dbReference>
<evidence type="ECO:0000313" key="10">
    <source>
        <dbReference type="Proteomes" id="UP000093898"/>
    </source>
</evidence>
<reference evidence="9 10" key="1">
    <citation type="submission" date="2016-06" db="EMBL/GenBank/DDBJ databases">
        <authorList>
            <person name="Kjaerup R.B."/>
            <person name="Dalgaard T.S."/>
            <person name="Juul-Madsen H.R."/>
        </authorList>
    </citation>
    <scope>NUCLEOTIDE SEQUENCE [LARGE SCALE GENOMIC DNA]</scope>
    <source>
        <strain evidence="9 10">1127319.6</strain>
    </source>
</reference>
<dbReference type="STRING" id="56689.GCA_001291445_00844"/>
<evidence type="ECO:0000256" key="5">
    <source>
        <dbReference type="ARBA" id="ARBA00023284"/>
    </source>
</evidence>
<dbReference type="InterPro" id="IPR036249">
    <property type="entry name" value="Thioredoxin-like_sf"/>
</dbReference>
<comment type="similarity">
    <text evidence="1">Belongs to the thioredoxin family. DsbA subfamily.</text>
</comment>
<dbReference type="PANTHER" id="PTHR13887:SF14">
    <property type="entry name" value="DISULFIDE BOND FORMATION PROTEIN D"/>
    <property type="match status" value="1"/>
</dbReference>
<dbReference type="AlphaFoldDB" id="A0A1A3HDB8"/>
<feature type="compositionally biased region" description="Pro residues" evidence="6">
    <location>
        <begin position="259"/>
        <end position="277"/>
    </location>
</feature>
<feature type="domain" description="Thioredoxin-like fold" evidence="8">
    <location>
        <begin position="74"/>
        <end position="227"/>
    </location>
</feature>
<comment type="caution">
    <text evidence="9">The sequence shown here is derived from an EMBL/GenBank/DDBJ whole genome shotgun (WGS) entry which is preliminary data.</text>
</comment>
<feature type="transmembrane region" description="Helical" evidence="7">
    <location>
        <begin position="25"/>
        <end position="48"/>
    </location>
</feature>
<evidence type="ECO:0000256" key="6">
    <source>
        <dbReference type="SAM" id="MobiDB-lite"/>
    </source>
</evidence>
<evidence type="ECO:0000256" key="4">
    <source>
        <dbReference type="ARBA" id="ARBA00023157"/>
    </source>
</evidence>
<dbReference type="RefSeq" id="WP_029118429.1">
    <property type="nucleotide sequence ID" value="NZ_JAPMJT010000004.1"/>
</dbReference>
<keyword evidence="7" id="KW-1133">Transmembrane helix</keyword>
<feature type="region of interest" description="Disordered" evidence="6">
    <location>
        <begin position="249"/>
        <end position="277"/>
    </location>
</feature>
<dbReference type="Gene3D" id="3.40.30.10">
    <property type="entry name" value="Glutaredoxin"/>
    <property type="match status" value="1"/>
</dbReference>
<evidence type="ECO:0000259" key="8">
    <source>
        <dbReference type="Pfam" id="PF13462"/>
    </source>
</evidence>
<evidence type="ECO:0000256" key="7">
    <source>
        <dbReference type="SAM" id="Phobius"/>
    </source>
</evidence>
<protein>
    <recommendedName>
        <fullName evidence="8">Thioredoxin-like fold domain-containing protein</fullName>
    </recommendedName>
</protein>
<keyword evidence="7" id="KW-0472">Membrane</keyword>